<gene>
    <name evidence="3" type="ORF">ACH49Z_28350</name>
</gene>
<feature type="transmembrane region" description="Helical" evidence="2">
    <location>
        <begin position="90"/>
        <end position="106"/>
    </location>
</feature>
<evidence type="ECO:0000313" key="3">
    <source>
        <dbReference type="EMBL" id="MFI2233765.1"/>
    </source>
</evidence>
<evidence type="ECO:0008006" key="5">
    <source>
        <dbReference type="Google" id="ProtNLM"/>
    </source>
</evidence>
<dbReference type="RefSeq" id="WP_397066141.1">
    <property type="nucleotide sequence ID" value="NZ_JBIRYL010000016.1"/>
</dbReference>
<dbReference type="Proteomes" id="UP001611494">
    <property type="component" value="Unassembled WGS sequence"/>
</dbReference>
<protein>
    <recommendedName>
        <fullName evidence="5">Tyr recombinase domain-containing protein</fullName>
    </recommendedName>
</protein>
<keyword evidence="2" id="KW-1133">Transmembrane helix</keyword>
<evidence type="ECO:0000313" key="4">
    <source>
        <dbReference type="Proteomes" id="UP001611494"/>
    </source>
</evidence>
<organism evidence="3 4">
    <name type="scientific">Nocardia testacea</name>
    <dbReference type="NCBI Taxonomy" id="248551"/>
    <lineage>
        <taxon>Bacteria</taxon>
        <taxon>Bacillati</taxon>
        <taxon>Actinomycetota</taxon>
        <taxon>Actinomycetes</taxon>
        <taxon>Mycobacteriales</taxon>
        <taxon>Nocardiaceae</taxon>
        <taxon>Nocardia</taxon>
    </lineage>
</organism>
<evidence type="ECO:0000256" key="2">
    <source>
        <dbReference type="SAM" id="Phobius"/>
    </source>
</evidence>
<accession>A0ABW7W6A5</accession>
<name>A0ABW7W6A5_9NOCA</name>
<dbReference type="EMBL" id="JBIRYL010000016">
    <property type="protein sequence ID" value="MFI2233765.1"/>
    <property type="molecule type" value="Genomic_DNA"/>
</dbReference>
<keyword evidence="2" id="KW-0472">Membrane</keyword>
<comment type="caution">
    <text evidence="3">The sequence shown here is derived from an EMBL/GenBank/DDBJ whole genome shotgun (WGS) entry which is preliminary data.</text>
</comment>
<feature type="region of interest" description="Disordered" evidence="1">
    <location>
        <begin position="49"/>
        <end position="74"/>
    </location>
</feature>
<evidence type="ECO:0000256" key="1">
    <source>
        <dbReference type="SAM" id="MobiDB-lite"/>
    </source>
</evidence>
<sequence>MTCAPDTGLARLSYDQARYLLDAATATDGPGTGWDLHELRHSGLTHLGESGVPAAPSIPPTSRESRSAQPIRRLERQGRLPHIGPLDMRWIWLVPPALVVFLLLVLF</sequence>
<reference evidence="3 4" key="1">
    <citation type="submission" date="2024-10" db="EMBL/GenBank/DDBJ databases">
        <title>The Natural Products Discovery Center: Release of the First 8490 Sequenced Strains for Exploring Actinobacteria Biosynthetic Diversity.</title>
        <authorList>
            <person name="Kalkreuter E."/>
            <person name="Kautsar S.A."/>
            <person name="Yang D."/>
            <person name="Bader C.D."/>
            <person name="Teijaro C.N."/>
            <person name="Fluegel L."/>
            <person name="Davis C.M."/>
            <person name="Simpson J.R."/>
            <person name="Lauterbach L."/>
            <person name="Steele A.D."/>
            <person name="Gui C."/>
            <person name="Meng S."/>
            <person name="Li G."/>
            <person name="Viehrig K."/>
            <person name="Ye F."/>
            <person name="Su P."/>
            <person name="Kiefer A.F."/>
            <person name="Nichols A."/>
            <person name="Cepeda A.J."/>
            <person name="Yan W."/>
            <person name="Fan B."/>
            <person name="Jiang Y."/>
            <person name="Adhikari A."/>
            <person name="Zheng C.-J."/>
            <person name="Schuster L."/>
            <person name="Cowan T.M."/>
            <person name="Smanski M.J."/>
            <person name="Chevrette M.G."/>
            <person name="De Carvalho L.P.S."/>
            <person name="Shen B."/>
        </authorList>
    </citation>
    <scope>NUCLEOTIDE SEQUENCE [LARGE SCALE GENOMIC DNA]</scope>
    <source>
        <strain evidence="3 4">NPDC019377</strain>
    </source>
</reference>
<keyword evidence="4" id="KW-1185">Reference proteome</keyword>
<proteinExistence type="predicted"/>
<keyword evidence="2" id="KW-0812">Transmembrane</keyword>